<dbReference type="InterPro" id="IPR036188">
    <property type="entry name" value="FAD/NAD-bd_sf"/>
</dbReference>
<evidence type="ECO:0000313" key="6">
    <source>
        <dbReference type="Proteomes" id="UP000244225"/>
    </source>
</evidence>
<dbReference type="Pfam" id="PF00890">
    <property type="entry name" value="FAD_binding_2"/>
    <property type="match status" value="1"/>
</dbReference>
<proteinExistence type="predicted"/>
<protein>
    <submittedName>
        <fullName evidence="5">Uncharacterized protein</fullName>
    </submittedName>
</protein>
<evidence type="ECO:0000259" key="3">
    <source>
        <dbReference type="Pfam" id="PF00890"/>
    </source>
</evidence>
<reference evidence="5 6" key="1">
    <citation type="submission" date="2018-04" db="EMBL/GenBank/DDBJ databases">
        <title>Genomic Encyclopedia of Archaeal and Bacterial Type Strains, Phase II (KMG-II): from individual species to whole genera.</title>
        <authorList>
            <person name="Goeker M."/>
        </authorList>
    </citation>
    <scope>NUCLEOTIDE SEQUENCE [LARGE SCALE GENOMIC DNA]</scope>
    <source>
        <strain evidence="5 6">DSM 100162</strain>
    </source>
</reference>
<dbReference type="PANTHER" id="PTHR42842">
    <property type="entry name" value="FAD/NAD(P)-BINDING OXIDOREDUCTASE"/>
    <property type="match status" value="1"/>
</dbReference>
<keyword evidence="6" id="KW-1185">Reference proteome</keyword>
<organism evidence="5 6">
    <name type="scientific">Pontibacter mucosus</name>
    <dbReference type="NCBI Taxonomy" id="1649266"/>
    <lineage>
        <taxon>Bacteria</taxon>
        <taxon>Pseudomonadati</taxon>
        <taxon>Bacteroidota</taxon>
        <taxon>Cytophagia</taxon>
        <taxon>Cytophagales</taxon>
        <taxon>Hymenobacteraceae</taxon>
        <taxon>Pontibacter</taxon>
    </lineage>
</organism>
<evidence type="ECO:0000313" key="5">
    <source>
        <dbReference type="EMBL" id="PTX20238.1"/>
    </source>
</evidence>
<sequence>MKKKELDLVLPPELAFDAQQLEREILKSANVQPEDVKFLHRVKRSIDARGRQVQVRVRADVYLDNPPADVLSPKYNYLDVSHAKRVVIVGAGPAGLFAALRCIELGVKPVVLERGKDVRSRRRDLAAINKDHVVNPDSNYCFGEGGAGTYSDGKLYTRSKKRGDLQRILQIFVQHGATPDILFDAHPHIGTNKLPKIIEALRESVRKAGGEVHFDKRVTDFILEQGEMRGVITQDGQEYLGESVILATGHSARDIFELLHQKGITIEAKPFAMGVRVEHQQQLIDSIQYKCEDRGPYLPASSYSLVHQTVYKGRQRGIFSFCMCPGGFIVPSATAPGEVVVNGMSPSRRDSRFSNSGIVVAIELEDMELEKYGPLAGLHMQQALEQKACAMAGGTQAAPAQLLKDFVNRKVSQELLETSYQPGLASVDLNELFSDDMAYRLREGFKAFGNKMRGYLTNEAQIVGVESRTSSPVRIPRDRDTLEHVQVKGLYPCAEGAGYAGGIVSAAMDGERCAEKAAVRAGVV</sequence>
<dbReference type="GO" id="GO:0016491">
    <property type="term" value="F:oxidoreductase activity"/>
    <property type="evidence" value="ECO:0007669"/>
    <property type="project" value="UniProtKB-KW"/>
</dbReference>
<name>A0A2T5YLP9_9BACT</name>
<dbReference type="PANTHER" id="PTHR42842:SF3">
    <property type="entry name" value="FAD_NAD(P)-BINDING OXIDOREDUCTASE FAMILY PROTEIN"/>
    <property type="match status" value="1"/>
</dbReference>
<dbReference type="RefSeq" id="WP_108211249.1">
    <property type="nucleotide sequence ID" value="NZ_QBKI01000003.1"/>
</dbReference>
<dbReference type="InterPro" id="IPR028348">
    <property type="entry name" value="FAD-binding_protein"/>
</dbReference>
<comment type="caution">
    <text evidence="5">The sequence shown here is derived from an EMBL/GenBank/DDBJ whole genome shotgun (WGS) entry which is preliminary data.</text>
</comment>
<accession>A0A2T5YLP9</accession>
<dbReference type="InterPro" id="IPR049516">
    <property type="entry name" value="FAD-depend_C"/>
</dbReference>
<feature type="domain" description="FAD-dependent protein C-terminal" evidence="4">
    <location>
        <begin position="270"/>
        <end position="469"/>
    </location>
</feature>
<evidence type="ECO:0000259" key="4">
    <source>
        <dbReference type="Pfam" id="PF21688"/>
    </source>
</evidence>
<gene>
    <name evidence="5" type="ORF">C8N40_103313</name>
</gene>
<evidence type="ECO:0000256" key="1">
    <source>
        <dbReference type="ARBA" id="ARBA00022630"/>
    </source>
</evidence>
<keyword evidence="1" id="KW-0285">Flavoprotein</keyword>
<dbReference type="Proteomes" id="UP000244225">
    <property type="component" value="Unassembled WGS sequence"/>
</dbReference>
<dbReference type="Gene3D" id="3.50.50.60">
    <property type="entry name" value="FAD/NAD(P)-binding domain"/>
    <property type="match status" value="2"/>
</dbReference>
<dbReference type="PRINTS" id="PR00368">
    <property type="entry name" value="FADPNR"/>
</dbReference>
<dbReference type="SUPFAM" id="SSF51905">
    <property type="entry name" value="FAD/NAD(P)-binding domain"/>
    <property type="match status" value="1"/>
</dbReference>
<dbReference type="OrthoDB" id="9772594at2"/>
<dbReference type="PRINTS" id="PR00411">
    <property type="entry name" value="PNDRDTASEI"/>
</dbReference>
<dbReference type="AlphaFoldDB" id="A0A2T5YLP9"/>
<dbReference type="PIRSF" id="PIRSF038984">
    <property type="entry name" value="FAD_binding_protein"/>
    <property type="match status" value="1"/>
</dbReference>
<feature type="domain" description="FAD-dependent oxidoreductase 2 FAD-binding" evidence="3">
    <location>
        <begin position="86"/>
        <end position="120"/>
    </location>
</feature>
<dbReference type="EMBL" id="QBKI01000003">
    <property type="protein sequence ID" value="PTX20238.1"/>
    <property type="molecule type" value="Genomic_DNA"/>
</dbReference>
<dbReference type="Pfam" id="PF21688">
    <property type="entry name" value="FAD-depend_C"/>
    <property type="match status" value="1"/>
</dbReference>
<dbReference type="InterPro" id="IPR003953">
    <property type="entry name" value="FAD-dep_OxRdtase_2_FAD-bd"/>
</dbReference>
<keyword evidence="2" id="KW-0560">Oxidoreductase</keyword>
<evidence type="ECO:0000256" key="2">
    <source>
        <dbReference type="ARBA" id="ARBA00023002"/>
    </source>
</evidence>